<organism evidence="2 3">
    <name type="scientific">Candidatus Scatocola faecipullorum</name>
    <dbReference type="NCBI Taxonomy" id="2840917"/>
    <lineage>
        <taxon>Bacteria</taxon>
        <taxon>Pseudomonadati</taxon>
        <taxon>Pseudomonadota</taxon>
        <taxon>Alphaproteobacteria</taxon>
        <taxon>Rhodospirillales</taxon>
        <taxon>Rhodospirillaceae</taxon>
        <taxon>Rhodospirillaceae incertae sedis</taxon>
        <taxon>Candidatus Scatocola</taxon>
    </lineage>
</organism>
<reference evidence="2" key="2">
    <citation type="journal article" date="2021" name="PeerJ">
        <title>Extensive microbial diversity within the chicken gut microbiome revealed by metagenomics and culture.</title>
        <authorList>
            <person name="Gilroy R."/>
            <person name="Ravi A."/>
            <person name="Getino M."/>
            <person name="Pursley I."/>
            <person name="Horton D.L."/>
            <person name="Alikhan N.F."/>
            <person name="Baker D."/>
            <person name="Gharbi K."/>
            <person name="Hall N."/>
            <person name="Watson M."/>
            <person name="Adriaenssens E.M."/>
            <person name="Foster-Nyarko E."/>
            <person name="Jarju S."/>
            <person name="Secka A."/>
            <person name="Antonio M."/>
            <person name="Oren A."/>
            <person name="Chaudhuri R.R."/>
            <person name="La Ragione R."/>
            <person name="Hildebrand F."/>
            <person name="Pallen M.J."/>
        </authorList>
    </citation>
    <scope>NUCLEOTIDE SEQUENCE</scope>
    <source>
        <strain evidence="2">ChiW3-316</strain>
    </source>
</reference>
<proteinExistence type="predicted"/>
<accession>A0A9D1M3U2</accession>
<protein>
    <submittedName>
        <fullName evidence="2">DUF4376 domain-containing protein</fullName>
    </submittedName>
</protein>
<dbReference type="InterPro" id="IPR025484">
    <property type="entry name" value="DUF4376"/>
</dbReference>
<dbReference type="Pfam" id="PF14301">
    <property type="entry name" value="DUF4376"/>
    <property type="match status" value="1"/>
</dbReference>
<reference evidence="2" key="1">
    <citation type="submission" date="2020-10" db="EMBL/GenBank/DDBJ databases">
        <authorList>
            <person name="Gilroy R."/>
        </authorList>
    </citation>
    <scope>NUCLEOTIDE SEQUENCE</scope>
    <source>
        <strain evidence="2">ChiW3-316</strain>
    </source>
</reference>
<gene>
    <name evidence="2" type="ORF">IAD20_04405</name>
</gene>
<dbReference type="EMBL" id="DVNC01000028">
    <property type="protein sequence ID" value="HIU53305.1"/>
    <property type="molecule type" value="Genomic_DNA"/>
</dbReference>
<dbReference type="AlphaFoldDB" id="A0A9D1M3U2"/>
<evidence type="ECO:0000313" key="3">
    <source>
        <dbReference type="Proteomes" id="UP000824107"/>
    </source>
</evidence>
<evidence type="ECO:0000259" key="1">
    <source>
        <dbReference type="Pfam" id="PF14301"/>
    </source>
</evidence>
<dbReference type="Proteomes" id="UP000824107">
    <property type="component" value="Unassembled WGS sequence"/>
</dbReference>
<name>A0A9D1M3U2_9PROT</name>
<sequence length="189" mass="21701">MFAKFIDENTIEPAPNVKDGVFFNYDSDLNSEMLLADGYLPVDETPQPGSDYMQKYRLADNKIVMFWEKVVQPVDFETLRQNKLMEVQQEFYRRRTTETAEYGGMHFSVHENAKQNLTSVVVLAQTLGGDIQYCEADGTVHSFTLEEFKPVAAAISNKIKALEFRYYELEKAILAADDETELEAVSWEQ</sequence>
<evidence type="ECO:0000313" key="2">
    <source>
        <dbReference type="EMBL" id="HIU53305.1"/>
    </source>
</evidence>
<comment type="caution">
    <text evidence="2">The sequence shown here is derived from an EMBL/GenBank/DDBJ whole genome shotgun (WGS) entry which is preliminary data.</text>
</comment>
<feature type="domain" description="DUF4376" evidence="1">
    <location>
        <begin position="80"/>
        <end position="183"/>
    </location>
</feature>